<keyword evidence="3" id="KW-0456">Lyase</keyword>
<sequence>MSTVQTFGNGTIEFDIDADIASITLNRPKSLNAVVPELVDGLCRAIDEAIRLGAGALVLGGHGRAFCAGHDLKQEEPTDPMRLHATVARIQDVTRAVRRAPFPVIAMVHGYALGAGCEFALCSDLVVAARSAEFGFPEVGVGLSVTGGISQLLPLTVGLAKAKELVLLGERFSAERAAQLGLINSVVPDDQLRESTWDWARRLADRPRLATTLAKHALDNGSPGDIAAAFEIELGHAVVTQRSRESQLAQAKFAARGGNR</sequence>
<dbReference type="PANTHER" id="PTHR11941">
    <property type="entry name" value="ENOYL-COA HYDRATASE-RELATED"/>
    <property type="match status" value="1"/>
</dbReference>
<dbReference type="SUPFAM" id="SSF52096">
    <property type="entry name" value="ClpP/crotonase"/>
    <property type="match status" value="1"/>
</dbReference>
<keyword evidence="2" id="KW-0443">Lipid metabolism</keyword>
<evidence type="ECO:0000256" key="3">
    <source>
        <dbReference type="ARBA" id="ARBA00023239"/>
    </source>
</evidence>
<accession>A0A4R2QE28</accession>
<dbReference type="Proteomes" id="UP000294911">
    <property type="component" value="Unassembled WGS sequence"/>
</dbReference>
<keyword evidence="6" id="KW-1185">Reference proteome</keyword>
<dbReference type="Gene3D" id="3.90.226.10">
    <property type="entry name" value="2-enoyl-CoA Hydratase, Chain A, domain 1"/>
    <property type="match status" value="1"/>
</dbReference>
<proteinExistence type="inferred from homology"/>
<evidence type="ECO:0000313" key="6">
    <source>
        <dbReference type="Proteomes" id="UP000294911"/>
    </source>
</evidence>
<organism evidence="5 6">
    <name type="scientific">Tamaricihabitans halophyticus</name>
    <dbReference type="NCBI Taxonomy" id="1262583"/>
    <lineage>
        <taxon>Bacteria</taxon>
        <taxon>Bacillati</taxon>
        <taxon>Actinomycetota</taxon>
        <taxon>Actinomycetes</taxon>
        <taxon>Pseudonocardiales</taxon>
        <taxon>Pseudonocardiaceae</taxon>
        <taxon>Tamaricihabitans</taxon>
    </lineage>
</organism>
<gene>
    <name evidence="5" type="ORF">EV191_112139</name>
</gene>
<dbReference type="GO" id="GO:0006635">
    <property type="term" value="P:fatty acid beta-oxidation"/>
    <property type="evidence" value="ECO:0007669"/>
    <property type="project" value="TreeGrafter"/>
</dbReference>
<dbReference type="GO" id="GO:0016829">
    <property type="term" value="F:lyase activity"/>
    <property type="evidence" value="ECO:0007669"/>
    <property type="project" value="UniProtKB-KW"/>
</dbReference>
<evidence type="ECO:0000256" key="2">
    <source>
        <dbReference type="ARBA" id="ARBA00023098"/>
    </source>
</evidence>
<dbReference type="Pfam" id="PF00378">
    <property type="entry name" value="ECH_1"/>
    <property type="match status" value="1"/>
</dbReference>
<protein>
    <submittedName>
        <fullName evidence="5">Enoyl-CoA hydratase/carnithine racemase</fullName>
    </submittedName>
</protein>
<comment type="similarity">
    <text evidence="1 4">Belongs to the enoyl-CoA hydratase/isomerase family.</text>
</comment>
<dbReference type="InterPro" id="IPR018376">
    <property type="entry name" value="Enoyl-CoA_hyd/isom_CS"/>
</dbReference>
<dbReference type="InterPro" id="IPR001753">
    <property type="entry name" value="Enoyl-CoA_hydra/iso"/>
</dbReference>
<evidence type="ECO:0000313" key="5">
    <source>
        <dbReference type="EMBL" id="TCP47343.1"/>
    </source>
</evidence>
<dbReference type="EMBL" id="SLXQ01000012">
    <property type="protein sequence ID" value="TCP47343.1"/>
    <property type="molecule type" value="Genomic_DNA"/>
</dbReference>
<dbReference type="PANTHER" id="PTHR11941:SF169">
    <property type="entry name" value="(7AS)-7A-METHYL-1,5-DIOXO-2,3,5,6,7,7A-HEXAHYDRO-1H-INDENE-CARBOXYL-COA HYDROLASE"/>
    <property type="match status" value="1"/>
</dbReference>
<name>A0A4R2QE28_9PSEU</name>
<comment type="caution">
    <text evidence="5">The sequence shown here is derived from an EMBL/GenBank/DDBJ whole genome shotgun (WGS) entry which is preliminary data.</text>
</comment>
<dbReference type="PROSITE" id="PS00166">
    <property type="entry name" value="ENOYL_COA_HYDRATASE"/>
    <property type="match status" value="1"/>
</dbReference>
<dbReference type="CDD" id="cd06558">
    <property type="entry name" value="crotonase-like"/>
    <property type="match status" value="1"/>
</dbReference>
<dbReference type="AlphaFoldDB" id="A0A4R2QE28"/>
<dbReference type="InterPro" id="IPR029045">
    <property type="entry name" value="ClpP/crotonase-like_dom_sf"/>
</dbReference>
<evidence type="ECO:0000256" key="4">
    <source>
        <dbReference type="RuleBase" id="RU003707"/>
    </source>
</evidence>
<reference evidence="5 6" key="1">
    <citation type="submission" date="2019-03" db="EMBL/GenBank/DDBJ databases">
        <title>Genomic Encyclopedia of Type Strains, Phase IV (KMG-IV): sequencing the most valuable type-strain genomes for metagenomic binning, comparative biology and taxonomic classification.</title>
        <authorList>
            <person name="Goeker M."/>
        </authorList>
    </citation>
    <scope>NUCLEOTIDE SEQUENCE [LARGE SCALE GENOMIC DNA]</scope>
    <source>
        <strain evidence="5 6">DSM 45765</strain>
    </source>
</reference>
<evidence type="ECO:0000256" key="1">
    <source>
        <dbReference type="ARBA" id="ARBA00005254"/>
    </source>
</evidence>